<dbReference type="InterPro" id="IPR051788">
    <property type="entry name" value="MFS_Transporter"/>
</dbReference>
<keyword evidence="4 5" id="KW-0472">Membrane</keyword>
<dbReference type="EMBL" id="CP030918">
    <property type="protein sequence ID" value="AXC50117.1"/>
    <property type="molecule type" value="Genomic_DNA"/>
</dbReference>
<dbReference type="Pfam" id="PF07690">
    <property type="entry name" value="MFS_1"/>
    <property type="match status" value="1"/>
</dbReference>
<feature type="transmembrane region" description="Helical" evidence="5">
    <location>
        <begin position="356"/>
        <end position="378"/>
    </location>
</feature>
<feature type="transmembrane region" description="Helical" evidence="5">
    <location>
        <begin position="270"/>
        <end position="287"/>
    </location>
</feature>
<dbReference type="InterPro" id="IPR020846">
    <property type="entry name" value="MFS_dom"/>
</dbReference>
<feature type="transmembrane region" description="Helical" evidence="5">
    <location>
        <begin position="293"/>
        <end position="316"/>
    </location>
</feature>
<accession>A0A344PL62</accession>
<feature type="transmembrane region" description="Helical" evidence="5">
    <location>
        <begin position="75"/>
        <end position="92"/>
    </location>
</feature>
<keyword evidence="8" id="KW-1185">Reference proteome</keyword>
<dbReference type="Proteomes" id="UP000252023">
    <property type="component" value="Chromosome"/>
</dbReference>
<comment type="subcellular location">
    <subcellularLocation>
        <location evidence="1">Membrane</location>
        <topology evidence="1">Multi-pass membrane protein</topology>
    </subcellularLocation>
</comment>
<gene>
    <name evidence="7" type="ORF">DRW48_10790</name>
</gene>
<protein>
    <submittedName>
        <fullName evidence="7">MFS transporter</fullName>
    </submittedName>
</protein>
<evidence type="ECO:0000256" key="4">
    <source>
        <dbReference type="ARBA" id="ARBA00023136"/>
    </source>
</evidence>
<keyword evidence="2 5" id="KW-0812">Transmembrane</keyword>
<evidence type="ECO:0000259" key="6">
    <source>
        <dbReference type="PROSITE" id="PS50850"/>
    </source>
</evidence>
<feature type="transmembrane region" description="Helical" evidence="5">
    <location>
        <begin position="163"/>
        <end position="180"/>
    </location>
</feature>
<dbReference type="Gene3D" id="1.20.1250.20">
    <property type="entry name" value="MFS general substrate transporter like domains"/>
    <property type="match status" value="2"/>
</dbReference>
<sequence length="384" mass="38682">MSGLRRALQISHRPAAGLAALGAFWGAYAAWLPAVKARAGFEDATMGMVMLGAAVGNIAAMAVYPALARRLGPRMLPLTALALSLAALAQLAGAGGPVALFAAFAVMGVAMASIDVACNVRISVLEAQYGVPLMNLGHGLYSLAFAVSAALAGVARAAGAPQAVVVGVIMLLLLGVAAHMRGDGVAGPRESAALAPTPMPWAAVLPAALILMAAFMSENATETWSALHIERTLGGQPGEGAFGPAMMGLMMAIGRLSGQAVAARLGEARLVAISTVIAMAGAMMLAAAPSREIAVAGVALIGIGVAVVVPSANSLLGRRVAPQDRPRAISRAFMLGFTGFFIGPVAMGWVSQGGGLRLGFAAVTGVMALILLGLWALLRRPVLA</sequence>
<dbReference type="GO" id="GO:0022857">
    <property type="term" value="F:transmembrane transporter activity"/>
    <property type="evidence" value="ECO:0007669"/>
    <property type="project" value="InterPro"/>
</dbReference>
<feature type="transmembrane region" description="Helical" evidence="5">
    <location>
        <begin position="328"/>
        <end position="350"/>
    </location>
</feature>
<evidence type="ECO:0000256" key="5">
    <source>
        <dbReference type="SAM" id="Phobius"/>
    </source>
</evidence>
<dbReference type="PANTHER" id="PTHR23514:SF13">
    <property type="entry name" value="INNER MEMBRANE PROTEIN YBJJ"/>
    <property type="match status" value="1"/>
</dbReference>
<dbReference type="InterPro" id="IPR011701">
    <property type="entry name" value="MFS"/>
</dbReference>
<dbReference type="InterPro" id="IPR036259">
    <property type="entry name" value="MFS_trans_sf"/>
</dbReference>
<reference evidence="8" key="1">
    <citation type="submission" date="2018-07" db="EMBL/GenBank/DDBJ databases">
        <title>Genome sequencing of Paracoccus sp. SC2-6.</title>
        <authorList>
            <person name="Heo J."/>
            <person name="Kim S.-J."/>
            <person name="Kwon S.-W."/>
        </authorList>
    </citation>
    <scope>NUCLEOTIDE SEQUENCE [LARGE SCALE GENOMIC DNA]</scope>
    <source>
        <strain evidence="8">SC2-6</strain>
    </source>
</reference>
<evidence type="ECO:0000313" key="7">
    <source>
        <dbReference type="EMBL" id="AXC50117.1"/>
    </source>
</evidence>
<feature type="transmembrane region" description="Helical" evidence="5">
    <location>
        <begin position="192"/>
        <end position="215"/>
    </location>
</feature>
<keyword evidence="3 5" id="KW-1133">Transmembrane helix</keyword>
<dbReference type="SUPFAM" id="SSF103473">
    <property type="entry name" value="MFS general substrate transporter"/>
    <property type="match status" value="1"/>
</dbReference>
<dbReference type="OrthoDB" id="5526080at2"/>
<evidence type="ECO:0000256" key="2">
    <source>
        <dbReference type="ARBA" id="ARBA00022692"/>
    </source>
</evidence>
<dbReference type="RefSeq" id="WP_114076436.1">
    <property type="nucleotide sequence ID" value="NZ_CP030918.1"/>
</dbReference>
<dbReference type="AlphaFoldDB" id="A0A344PL62"/>
<feature type="transmembrane region" description="Helical" evidence="5">
    <location>
        <begin position="139"/>
        <end position="157"/>
    </location>
</feature>
<evidence type="ECO:0000256" key="3">
    <source>
        <dbReference type="ARBA" id="ARBA00022989"/>
    </source>
</evidence>
<dbReference type="PROSITE" id="PS50850">
    <property type="entry name" value="MFS"/>
    <property type="match status" value="1"/>
</dbReference>
<feature type="domain" description="Major facilitator superfamily (MFS) profile" evidence="6">
    <location>
        <begin position="203"/>
        <end position="384"/>
    </location>
</feature>
<proteinExistence type="predicted"/>
<organism evidence="7 8">
    <name type="scientific">Paracoccus suum</name>
    <dbReference type="NCBI Taxonomy" id="2259340"/>
    <lineage>
        <taxon>Bacteria</taxon>
        <taxon>Pseudomonadati</taxon>
        <taxon>Pseudomonadota</taxon>
        <taxon>Alphaproteobacteria</taxon>
        <taxon>Rhodobacterales</taxon>
        <taxon>Paracoccaceae</taxon>
        <taxon>Paracoccus</taxon>
    </lineage>
</organism>
<name>A0A344PL62_9RHOB</name>
<dbReference type="PANTHER" id="PTHR23514">
    <property type="entry name" value="BYPASS OF STOP CODON PROTEIN 6"/>
    <property type="match status" value="1"/>
</dbReference>
<dbReference type="KEGG" id="pars:DRW48_10790"/>
<evidence type="ECO:0000256" key="1">
    <source>
        <dbReference type="ARBA" id="ARBA00004141"/>
    </source>
</evidence>
<feature type="transmembrane region" description="Helical" evidence="5">
    <location>
        <begin position="45"/>
        <end position="68"/>
    </location>
</feature>
<dbReference type="GO" id="GO:0016020">
    <property type="term" value="C:membrane"/>
    <property type="evidence" value="ECO:0007669"/>
    <property type="project" value="UniProtKB-SubCell"/>
</dbReference>
<evidence type="ECO:0000313" key="8">
    <source>
        <dbReference type="Proteomes" id="UP000252023"/>
    </source>
</evidence>